<feature type="chain" id="PRO_5045643801" description="Cellulose-binding protein" evidence="1">
    <location>
        <begin position="23"/>
        <end position="547"/>
    </location>
</feature>
<evidence type="ECO:0000313" key="2">
    <source>
        <dbReference type="EMBL" id="MDG3007870.1"/>
    </source>
</evidence>
<keyword evidence="3" id="KW-1185">Reference proteome</keyword>
<keyword evidence="1" id="KW-0732">Signal</keyword>
<reference evidence="2 3" key="1">
    <citation type="submission" date="2023-03" db="EMBL/GenBank/DDBJ databases">
        <title>Paludisphaera mucosa sp. nov. a novel planctomycete from northern fen.</title>
        <authorList>
            <person name="Ivanova A."/>
        </authorList>
    </citation>
    <scope>NUCLEOTIDE SEQUENCE [LARGE SCALE GENOMIC DNA]</scope>
    <source>
        <strain evidence="2 3">Pla2</strain>
    </source>
</reference>
<evidence type="ECO:0000313" key="3">
    <source>
        <dbReference type="Proteomes" id="UP001216907"/>
    </source>
</evidence>
<dbReference type="RefSeq" id="WP_277864141.1">
    <property type="nucleotide sequence ID" value="NZ_JARRAG010000002.1"/>
</dbReference>
<sequence>MKGAWWVAVVVLGAAWAGDAIAQPTPHAKQVGVELDGLGDGGRARPFVDLAKTLRGWMKAQGEGDAPVDAKGWPTTDARTVLFDVRPAFAWAPPIDDPDAYQPDWGGSYPFTLQGRAEVAIAEGPGCRVEGVRYDAKTNATTGRIVVPKACGILVVSFTKTRRDPKASEGSGISGLRIIRPGYPADTKQVFTNEFLNSLRPFAALRYMDWLDTNHNPGFYGDTGHHALEWADRRPADYATQSGTPQGKYGVAWEYVAALANETGKDLWINVPVAATDGYVRELARFLKAELKPGLKLYIEHSNEVWNFGFPQYIYNKLAAIDEAKRGGSPLNADGSKDEEIWTHRRHAKRLVEIGKTFREVFGQDQADRIRPIYASWAISAEPHFADVLAWVKATYGEPRDHFFGLADASYYNVAKAAKDATPEQLVAAMRANSDENLANREKIRKIADRYRLQHCQYEIGPDVGGGDPTNVANRIRANRLPAMEPLLLHDAVDNWFDRGGGLYMYFAHISTASRYGCWGLSEDVDQLDTPKWRAIYKLTGTSKPAK</sequence>
<protein>
    <recommendedName>
        <fullName evidence="4">Cellulose-binding protein</fullName>
    </recommendedName>
</protein>
<comment type="caution">
    <text evidence="2">The sequence shown here is derived from an EMBL/GenBank/DDBJ whole genome shotgun (WGS) entry which is preliminary data.</text>
</comment>
<organism evidence="2 3">
    <name type="scientific">Paludisphaera mucosa</name>
    <dbReference type="NCBI Taxonomy" id="3030827"/>
    <lineage>
        <taxon>Bacteria</taxon>
        <taxon>Pseudomonadati</taxon>
        <taxon>Planctomycetota</taxon>
        <taxon>Planctomycetia</taxon>
        <taxon>Isosphaerales</taxon>
        <taxon>Isosphaeraceae</taxon>
        <taxon>Paludisphaera</taxon>
    </lineage>
</organism>
<gene>
    <name evidence="2" type="ORF">PZE19_29245</name>
</gene>
<evidence type="ECO:0008006" key="4">
    <source>
        <dbReference type="Google" id="ProtNLM"/>
    </source>
</evidence>
<proteinExistence type="predicted"/>
<dbReference type="Proteomes" id="UP001216907">
    <property type="component" value="Unassembled WGS sequence"/>
</dbReference>
<dbReference type="EMBL" id="JARRAG010000002">
    <property type="protein sequence ID" value="MDG3007870.1"/>
    <property type="molecule type" value="Genomic_DNA"/>
</dbReference>
<accession>A0ABT6FKF8</accession>
<evidence type="ECO:0000256" key="1">
    <source>
        <dbReference type="SAM" id="SignalP"/>
    </source>
</evidence>
<feature type="signal peptide" evidence="1">
    <location>
        <begin position="1"/>
        <end position="22"/>
    </location>
</feature>
<name>A0ABT6FKF8_9BACT</name>